<feature type="active site" description="Acyl-ester intermediate" evidence="7">
    <location>
        <position position="79"/>
    </location>
</feature>
<evidence type="ECO:0000256" key="6">
    <source>
        <dbReference type="ARBA" id="ARBA00023316"/>
    </source>
</evidence>
<evidence type="ECO:0000256" key="1">
    <source>
        <dbReference type="ARBA" id="ARBA00007164"/>
    </source>
</evidence>
<gene>
    <name evidence="11" type="ORF">IDH45_17315</name>
</gene>
<evidence type="ECO:0000313" key="12">
    <source>
        <dbReference type="Proteomes" id="UP000639396"/>
    </source>
</evidence>
<dbReference type="AlphaFoldDB" id="A0A927CDD6"/>
<dbReference type="GO" id="GO:0071555">
    <property type="term" value="P:cell wall organization"/>
    <property type="evidence" value="ECO:0007669"/>
    <property type="project" value="UniProtKB-KW"/>
</dbReference>
<dbReference type="GO" id="GO:0009252">
    <property type="term" value="P:peptidoglycan biosynthetic process"/>
    <property type="evidence" value="ECO:0007669"/>
    <property type="project" value="UniProtKB-KW"/>
</dbReference>
<dbReference type="Pfam" id="PF00768">
    <property type="entry name" value="Peptidase_S11"/>
    <property type="match status" value="1"/>
</dbReference>
<evidence type="ECO:0000256" key="8">
    <source>
        <dbReference type="PIRSR" id="PIRSR618044-2"/>
    </source>
</evidence>
<reference evidence="11" key="1">
    <citation type="submission" date="2020-09" db="EMBL/GenBank/DDBJ databases">
        <title>A novel bacterium of genus Paenibacillus, isolated from South China Sea.</title>
        <authorList>
            <person name="Huang H."/>
            <person name="Mo K."/>
            <person name="Hu Y."/>
        </authorList>
    </citation>
    <scope>NUCLEOTIDE SEQUENCE</scope>
    <source>
        <strain evidence="11">IB182363</strain>
    </source>
</reference>
<dbReference type="EMBL" id="JACXJA010000022">
    <property type="protein sequence ID" value="MBD2863755.1"/>
    <property type="molecule type" value="Genomic_DNA"/>
</dbReference>
<comment type="similarity">
    <text evidence="1 9">Belongs to the peptidase S11 family.</text>
</comment>
<evidence type="ECO:0000259" key="10">
    <source>
        <dbReference type="Pfam" id="PF00768"/>
    </source>
</evidence>
<keyword evidence="2" id="KW-0732">Signal</keyword>
<keyword evidence="3" id="KW-0378">Hydrolase</keyword>
<evidence type="ECO:0000256" key="9">
    <source>
        <dbReference type="RuleBase" id="RU004016"/>
    </source>
</evidence>
<keyword evidence="12" id="KW-1185">Reference proteome</keyword>
<evidence type="ECO:0000256" key="3">
    <source>
        <dbReference type="ARBA" id="ARBA00022801"/>
    </source>
</evidence>
<evidence type="ECO:0000313" key="11">
    <source>
        <dbReference type="EMBL" id="MBD2863755.1"/>
    </source>
</evidence>
<keyword evidence="11" id="KW-0645">Protease</keyword>
<keyword evidence="5" id="KW-0573">Peptidoglycan synthesis</keyword>
<evidence type="ECO:0000256" key="2">
    <source>
        <dbReference type="ARBA" id="ARBA00022729"/>
    </source>
</evidence>
<dbReference type="SUPFAM" id="SSF56601">
    <property type="entry name" value="beta-lactamase/transpeptidase-like"/>
    <property type="match status" value="1"/>
</dbReference>
<keyword evidence="11" id="KW-0121">Carboxypeptidase</keyword>
<keyword evidence="6" id="KW-0961">Cell wall biogenesis/degradation</keyword>
<dbReference type="InterPro" id="IPR001967">
    <property type="entry name" value="Peptidase_S11_N"/>
</dbReference>
<dbReference type="Proteomes" id="UP000639396">
    <property type="component" value="Unassembled WGS sequence"/>
</dbReference>
<dbReference type="PRINTS" id="PR00725">
    <property type="entry name" value="DADACBPTASE1"/>
</dbReference>
<dbReference type="Gene3D" id="3.40.710.10">
    <property type="entry name" value="DD-peptidase/beta-lactamase superfamily"/>
    <property type="match status" value="1"/>
</dbReference>
<feature type="binding site" evidence="8">
    <location>
        <position position="263"/>
    </location>
    <ligand>
        <name>substrate</name>
    </ligand>
</feature>
<evidence type="ECO:0000256" key="4">
    <source>
        <dbReference type="ARBA" id="ARBA00022960"/>
    </source>
</evidence>
<dbReference type="InterPro" id="IPR018044">
    <property type="entry name" value="Peptidase_S11"/>
</dbReference>
<evidence type="ECO:0000256" key="5">
    <source>
        <dbReference type="ARBA" id="ARBA00022984"/>
    </source>
</evidence>
<sequence>MKRLTVAALGIALLILVAGNTFGEEYMSKAKRWMDRTIGGGGAILASDGIQASHALVIDAANGKTLYSKNERERAYPASTTKILTGLLALELGKPDELVTVGEEVAPEDPEESRAGLRPGQRLKLFDLVEAALLPSGNDAARSIAVYIGRKAAGNPKLGIREAQLEFVKLMNKRAKKAGATHSNFVNATGLHERKHYSTAQDLALIAKEAMNNKLFRQAVQPASYTAAVQTSANPSAKLQLTNTNLLLQPGGANYLKEATGIKTGFTDQAGYCLVSSASKDGKQVIVVVLQSTNKDVYPDARKLLQQGLEKASRPAK</sequence>
<feature type="active site" evidence="7">
    <location>
        <position position="136"/>
    </location>
</feature>
<organism evidence="11 12">
    <name type="scientific">Paenibacillus oceani</name>
    <dbReference type="NCBI Taxonomy" id="2772510"/>
    <lineage>
        <taxon>Bacteria</taxon>
        <taxon>Bacillati</taxon>
        <taxon>Bacillota</taxon>
        <taxon>Bacilli</taxon>
        <taxon>Bacillales</taxon>
        <taxon>Paenibacillaceae</taxon>
        <taxon>Paenibacillus</taxon>
    </lineage>
</organism>
<keyword evidence="4" id="KW-0133">Cell shape</keyword>
<proteinExistence type="inferred from homology"/>
<dbReference type="GO" id="GO:0008360">
    <property type="term" value="P:regulation of cell shape"/>
    <property type="evidence" value="ECO:0007669"/>
    <property type="project" value="UniProtKB-KW"/>
</dbReference>
<comment type="caution">
    <text evidence="11">The sequence shown here is derived from an EMBL/GenBank/DDBJ whole genome shotgun (WGS) entry which is preliminary data.</text>
</comment>
<dbReference type="InterPro" id="IPR012338">
    <property type="entry name" value="Beta-lactam/transpept-like"/>
</dbReference>
<dbReference type="RefSeq" id="WP_190929387.1">
    <property type="nucleotide sequence ID" value="NZ_JACXJA010000022.1"/>
</dbReference>
<dbReference type="PANTHER" id="PTHR21581">
    <property type="entry name" value="D-ALANYL-D-ALANINE CARBOXYPEPTIDASE"/>
    <property type="match status" value="1"/>
</dbReference>
<dbReference type="PANTHER" id="PTHR21581:SF6">
    <property type="entry name" value="TRAFFICKING PROTEIN PARTICLE COMPLEX SUBUNIT 12"/>
    <property type="match status" value="1"/>
</dbReference>
<protein>
    <submittedName>
        <fullName evidence="11">D-alanyl-D-alanine carboxypeptidase</fullName>
    </submittedName>
</protein>
<dbReference type="GO" id="GO:0006508">
    <property type="term" value="P:proteolysis"/>
    <property type="evidence" value="ECO:0007669"/>
    <property type="project" value="InterPro"/>
</dbReference>
<feature type="active site" description="Proton acceptor" evidence="7">
    <location>
        <position position="82"/>
    </location>
</feature>
<name>A0A927CDD6_9BACL</name>
<dbReference type="GO" id="GO:0009002">
    <property type="term" value="F:serine-type D-Ala-D-Ala carboxypeptidase activity"/>
    <property type="evidence" value="ECO:0007669"/>
    <property type="project" value="InterPro"/>
</dbReference>
<accession>A0A927CDD6</accession>
<evidence type="ECO:0000256" key="7">
    <source>
        <dbReference type="PIRSR" id="PIRSR618044-1"/>
    </source>
</evidence>
<feature type="domain" description="Peptidase S11 D-alanyl-D-alanine carboxypeptidase A N-terminal" evidence="10">
    <location>
        <begin position="48"/>
        <end position="292"/>
    </location>
</feature>